<keyword evidence="3" id="KW-1185">Reference proteome</keyword>
<dbReference type="SUPFAM" id="SSF101874">
    <property type="entry name" value="YceI-like"/>
    <property type="match status" value="1"/>
</dbReference>
<evidence type="ECO:0000259" key="1">
    <source>
        <dbReference type="Pfam" id="PF04264"/>
    </source>
</evidence>
<evidence type="ECO:0000313" key="3">
    <source>
        <dbReference type="Proteomes" id="UP000191112"/>
    </source>
</evidence>
<proteinExistence type="predicted"/>
<dbReference type="OrthoDB" id="1121590at2"/>
<dbReference type="EMBL" id="FUYZ01000005">
    <property type="protein sequence ID" value="SKB91466.1"/>
    <property type="molecule type" value="Genomic_DNA"/>
</dbReference>
<dbReference type="InterPro" id="IPR007372">
    <property type="entry name" value="Lipid/polyisoprenoid-bd_YceI"/>
</dbReference>
<dbReference type="STRING" id="619805.SAMN05660477_01817"/>
<accession>A0A1T5F5M7</accession>
<organism evidence="2 3">
    <name type="scientific">Soonwooa buanensis</name>
    <dbReference type="NCBI Taxonomy" id="619805"/>
    <lineage>
        <taxon>Bacteria</taxon>
        <taxon>Pseudomonadati</taxon>
        <taxon>Bacteroidota</taxon>
        <taxon>Flavobacteriia</taxon>
        <taxon>Flavobacteriales</taxon>
        <taxon>Weeksellaceae</taxon>
        <taxon>Chryseobacterium group</taxon>
        <taxon>Soonwooa</taxon>
    </lineage>
</organism>
<reference evidence="2 3" key="1">
    <citation type="submission" date="2017-02" db="EMBL/GenBank/DDBJ databases">
        <authorList>
            <person name="Peterson S.W."/>
        </authorList>
    </citation>
    <scope>NUCLEOTIDE SEQUENCE [LARGE SCALE GENOMIC DNA]</scope>
    <source>
        <strain evidence="2 3">DSM 22323</strain>
    </source>
</reference>
<name>A0A1T5F5M7_9FLAO</name>
<dbReference type="Gene3D" id="2.40.128.110">
    <property type="entry name" value="Lipid/polyisoprenoid-binding, YceI-like"/>
    <property type="match status" value="1"/>
</dbReference>
<dbReference type="AlphaFoldDB" id="A0A1T5F5M7"/>
<dbReference type="RefSeq" id="WP_079667064.1">
    <property type="nucleotide sequence ID" value="NZ_FUYZ01000005.1"/>
</dbReference>
<dbReference type="Proteomes" id="UP000191112">
    <property type="component" value="Unassembled WGS sequence"/>
</dbReference>
<sequence>MKRLYIFSFAVFGALMMFGQQNFIEINGKTNINSFKCVNDISNDSNSINFSKAQLPELEIKVNGFDCKNRVMTNDFKKTLSEKQYPTMYVKFLNFSKTSNNQYLANVEVKIMNKTQKYQINFSNQNGRLNGKRNVKFSDFQITPPKKMGGVVVVKDELSLQFCLDAKI</sequence>
<protein>
    <submittedName>
        <fullName evidence="2">YceI-like domain-containing protein</fullName>
    </submittedName>
</protein>
<feature type="domain" description="Lipid/polyisoprenoid-binding YceI-like" evidence="1">
    <location>
        <begin position="50"/>
        <end position="164"/>
    </location>
</feature>
<evidence type="ECO:0000313" key="2">
    <source>
        <dbReference type="EMBL" id="SKB91466.1"/>
    </source>
</evidence>
<dbReference type="Pfam" id="PF04264">
    <property type="entry name" value="YceI"/>
    <property type="match status" value="1"/>
</dbReference>
<gene>
    <name evidence="2" type="ORF">SAMN05660477_01817</name>
</gene>
<dbReference type="InterPro" id="IPR036761">
    <property type="entry name" value="TTHA0802/YceI-like_sf"/>
</dbReference>